<name>A0AC35TZ43_9BILA</name>
<protein>
    <submittedName>
        <fullName evidence="2">Isocitrate lyase</fullName>
    </submittedName>
</protein>
<dbReference type="WBParaSite" id="RSKR_0000591100.1">
    <property type="protein sequence ID" value="RSKR_0000591100.1"/>
    <property type="gene ID" value="RSKR_0000591100"/>
</dbReference>
<dbReference type="Proteomes" id="UP000095286">
    <property type="component" value="Unplaced"/>
</dbReference>
<organism evidence="1 2">
    <name type="scientific">Rhabditophanes sp. KR3021</name>
    <dbReference type="NCBI Taxonomy" id="114890"/>
    <lineage>
        <taxon>Eukaryota</taxon>
        <taxon>Metazoa</taxon>
        <taxon>Ecdysozoa</taxon>
        <taxon>Nematoda</taxon>
        <taxon>Chromadorea</taxon>
        <taxon>Rhabditida</taxon>
        <taxon>Tylenchina</taxon>
        <taxon>Panagrolaimomorpha</taxon>
        <taxon>Strongyloidoidea</taxon>
        <taxon>Alloionematidae</taxon>
        <taxon>Rhabditophanes</taxon>
    </lineage>
</organism>
<sequence>MNHKLGITEAGFGGSLNCYELARNYIEAGVAGIHFEDQLGSEKKCGHLGGKVLIPTSENIRHLNAARLAADVCGTPTLIVARTDAESARLLTSDIDPRDHEFIDYKKGRTAEGFYQLKDSNYMESCISRAISYSPCCDLIWMETSKPSLSEAREFVEGVRAVYPDKLFAYNCSPSFNWKQHLKVSAMENFQSELGKMGFKYQFITLAGYHANSFSIFDLARGYKSQGMAAYSELQEKEFANEKNGYTATKHQREVGTGYFDKIASTISKNSSTTALAGSTETAQFQTSVEDEEVVTLTADLGPSEDKVLSPDALRFLRDLHYQFEHRRLDLLEERKKVQGKLDDGSFFPDFSPKTRDIREDMSWKGAEIPKDMLNRKVEITGPTDRKMVINAFNSGAKVFMADFEGNKNVLIIFNVIKIPTHR</sequence>
<evidence type="ECO:0000313" key="1">
    <source>
        <dbReference type="Proteomes" id="UP000095286"/>
    </source>
</evidence>
<accession>A0AC35TZ43</accession>
<reference evidence="2" key="1">
    <citation type="submission" date="2016-11" db="UniProtKB">
        <authorList>
            <consortium name="WormBaseParasite"/>
        </authorList>
    </citation>
    <scope>IDENTIFICATION</scope>
    <source>
        <strain evidence="2">KR3021</strain>
    </source>
</reference>
<proteinExistence type="predicted"/>
<evidence type="ECO:0000313" key="2">
    <source>
        <dbReference type="WBParaSite" id="RSKR_0000591100.1"/>
    </source>
</evidence>